<dbReference type="InterPro" id="IPR015433">
    <property type="entry name" value="PI3/4_kinase"/>
</dbReference>
<reference evidence="3 4" key="1">
    <citation type="journal article" date="2019" name="Commun. Biol.">
        <title>The bagworm genome reveals a unique fibroin gene that provides high tensile strength.</title>
        <authorList>
            <person name="Kono N."/>
            <person name="Nakamura H."/>
            <person name="Ohtoshi R."/>
            <person name="Tomita M."/>
            <person name="Numata K."/>
            <person name="Arakawa K."/>
        </authorList>
    </citation>
    <scope>NUCLEOTIDE SEQUENCE [LARGE SCALE GENOMIC DNA]</scope>
</reference>
<organism evidence="3 4">
    <name type="scientific">Eumeta variegata</name>
    <name type="common">Bagworm moth</name>
    <name type="synonym">Eumeta japonica</name>
    <dbReference type="NCBI Taxonomy" id="151549"/>
    <lineage>
        <taxon>Eukaryota</taxon>
        <taxon>Metazoa</taxon>
        <taxon>Ecdysozoa</taxon>
        <taxon>Arthropoda</taxon>
        <taxon>Hexapoda</taxon>
        <taxon>Insecta</taxon>
        <taxon>Pterygota</taxon>
        <taxon>Neoptera</taxon>
        <taxon>Endopterygota</taxon>
        <taxon>Lepidoptera</taxon>
        <taxon>Glossata</taxon>
        <taxon>Ditrysia</taxon>
        <taxon>Tineoidea</taxon>
        <taxon>Psychidae</taxon>
        <taxon>Oiketicinae</taxon>
        <taxon>Eumeta</taxon>
    </lineage>
</organism>
<dbReference type="PANTHER" id="PTHR10048:SF22">
    <property type="entry name" value="PHOSPHATIDYLINOSITOL 4-KINASE BETA"/>
    <property type="match status" value="1"/>
</dbReference>
<feature type="region of interest" description="Disordered" evidence="1">
    <location>
        <begin position="85"/>
        <end position="104"/>
    </location>
</feature>
<dbReference type="OrthoDB" id="10264149at2759"/>
<dbReference type="GO" id="GO:0004430">
    <property type="term" value="F:1-phosphatidylinositol 4-kinase activity"/>
    <property type="evidence" value="ECO:0007669"/>
    <property type="project" value="TreeGrafter"/>
</dbReference>
<dbReference type="InterPro" id="IPR036388">
    <property type="entry name" value="WH-like_DNA-bd_sf"/>
</dbReference>
<accession>A0A4C1ZB46</accession>
<dbReference type="STRING" id="151549.A0A4C1ZB46"/>
<dbReference type="Pfam" id="PF17906">
    <property type="entry name" value="HTH_48"/>
    <property type="match status" value="1"/>
</dbReference>
<dbReference type="PANTHER" id="PTHR10048">
    <property type="entry name" value="PHOSPHATIDYLINOSITOL KINASE"/>
    <property type="match status" value="1"/>
</dbReference>
<keyword evidence="3" id="KW-0808">Transferase</keyword>
<evidence type="ECO:0000313" key="4">
    <source>
        <dbReference type="Proteomes" id="UP000299102"/>
    </source>
</evidence>
<gene>
    <name evidence="3" type="primary">pi4kb</name>
    <name evidence="3" type="ORF">EVAR_84602_1</name>
</gene>
<dbReference type="GO" id="GO:0048015">
    <property type="term" value="P:phosphatidylinositol-mediated signaling"/>
    <property type="evidence" value="ECO:0007669"/>
    <property type="project" value="TreeGrafter"/>
</dbReference>
<feature type="domain" description="Mos1 transposase HTH" evidence="2">
    <location>
        <begin position="297"/>
        <end position="328"/>
    </location>
</feature>
<sequence>MPSESLTVDWPPPCAPAYHLLEDADAADVWSHEDDELSGMLCGRRLPTHSRSCRLCRALAASGGSWGSREALAVAAGEVRRRLADATAARRPTPRHDPHDPSALALSESWENKLARMRTASPYGALPGWRLLGCIQKVGDDLRQEMLASQLLGDVCAEFRVVTSNQAAVGALLARFIELEHGPSTSEGFCAEQFCGVSCRYALLQVTCCSLRTGTTATSCWIARPHHPHRLRIHFLNIAKNLGFESSPFKLTQEFVEVMDGEDSDMFQYFKILILRDWWLHASTATRSYMSSSSCMAEAHRLLVEAYNAAVLSERTCRQWFQKFKNGDFDIEDKDRSRRPKIYEDVKLDESLEENLFQTRKELALNLEVTQQAVEHH</sequence>
<name>A0A4C1ZB46_EUMVA</name>
<proteinExistence type="predicted"/>
<protein>
    <submittedName>
        <fullName evidence="3">Phosphatidylinositol 4-kinase beta</fullName>
    </submittedName>
</protein>
<evidence type="ECO:0000259" key="2">
    <source>
        <dbReference type="Pfam" id="PF17906"/>
    </source>
</evidence>
<comment type="caution">
    <text evidence="3">The sequence shown here is derived from an EMBL/GenBank/DDBJ whole genome shotgun (WGS) entry which is preliminary data.</text>
</comment>
<keyword evidence="4" id="KW-1185">Reference proteome</keyword>
<dbReference type="AlphaFoldDB" id="A0A4C1ZB46"/>
<dbReference type="Proteomes" id="UP000299102">
    <property type="component" value="Unassembled WGS sequence"/>
</dbReference>
<dbReference type="GO" id="GO:0046854">
    <property type="term" value="P:phosphatidylinositol phosphate biosynthetic process"/>
    <property type="evidence" value="ECO:0007669"/>
    <property type="project" value="InterPro"/>
</dbReference>
<dbReference type="Gene3D" id="1.10.10.10">
    <property type="entry name" value="Winged helix-like DNA-binding domain superfamily/Winged helix DNA-binding domain"/>
    <property type="match status" value="1"/>
</dbReference>
<dbReference type="EMBL" id="BGZK01001759">
    <property type="protein sequence ID" value="GBP85786.1"/>
    <property type="molecule type" value="Genomic_DNA"/>
</dbReference>
<dbReference type="GO" id="GO:0005737">
    <property type="term" value="C:cytoplasm"/>
    <property type="evidence" value="ECO:0007669"/>
    <property type="project" value="TreeGrafter"/>
</dbReference>
<dbReference type="InterPro" id="IPR041426">
    <property type="entry name" value="Mos1_HTH"/>
</dbReference>
<evidence type="ECO:0000256" key="1">
    <source>
        <dbReference type="SAM" id="MobiDB-lite"/>
    </source>
</evidence>
<keyword evidence="3" id="KW-0418">Kinase</keyword>
<evidence type="ECO:0000313" key="3">
    <source>
        <dbReference type="EMBL" id="GBP85786.1"/>
    </source>
</evidence>
<dbReference type="GO" id="GO:0016020">
    <property type="term" value="C:membrane"/>
    <property type="evidence" value="ECO:0007669"/>
    <property type="project" value="TreeGrafter"/>
</dbReference>
<dbReference type="Gene3D" id="1.10.10.1450">
    <property type="match status" value="1"/>
</dbReference>